<dbReference type="InterPro" id="IPR000157">
    <property type="entry name" value="TIR_dom"/>
</dbReference>
<proteinExistence type="predicted"/>
<evidence type="ECO:0000313" key="3">
    <source>
        <dbReference type="EMBL" id="RXI05384.1"/>
    </source>
</evidence>
<dbReference type="PROSITE" id="PS50104">
    <property type="entry name" value="TIR"/>
    <property type="match status" value="1"/>
</dbReference>
<dbReference type="Proteomes" id="UP000290289">
    <property type="component" value="Chromosome 2"/>
</dbReference>
<evidence type="ECO:0000313" key="4">
    <source>
        <dbReference type="Proteomes" id="UP000290289"/>
    </source>
</evidence>
<sequence>MKMASSSSSSKCGKYDVFLSFRGETRKKLTDNLACTLKTRGFKIFLDENELTRGEPITSELKQAIQDSRLAAIIFSRGYAGSRWCLEELVEILVCKETMGLMVLPVFYDIDTTDVRDQTRDFEEAFQSLQERFPDKVQTWKDALKAAAELTGESLSATAG</sequence>
<dbReference type="EMBL" id="RDQH01000328">
    <property type="protein sequence ID" value="RXI05384.1"/>
    <property type="molecule type" value="Genomic_DNA"/>
</dbReference>
<dbReference type="Gene3D" id="3.40.50.10140">
    <property type="entry name" value="Toll/interleukin-1 receptor homology (TIR) domain"/>
    <property type="match status" value="1"/>
</dbReference>
<dbReference type="AlphaFoldDB" id="A0A498KG55"/>
<gene>
    <name evidence="3" type="ORF">DVH24_006641</name>
</gene>
<dbReference type="InterPro" id="IPR035897">
    <property type="entry name" value="Toll_tir_struct_dom_sf"/>
</dbReference>
<dbReference type="PANTHER" id="PTHR32009:SF160">
    <property type="entry name" value="DISEASE RESISTANCE PROTEIN (TIR-NBS-LRR CLASS)"/>
    <property type="match status" value="1"/>
</dbReference>
<reference evidence="3 4" key="1">
    <citation type="submission" date="2018-10" db="EMBL/GenBank/DDBJ databases">
        <title>A high-quality apple genome assembly.</title>
        <authorList>
            <person name="Hu J."/>
        </authorList>
    </citation>
    <scope>NUCLEOTIDE SEQUENCE [LARGE SCALE GENOMIC DNA]</scope>
    <source>
        <strain evidence="4">cv. HFTH1</strain>
        <tissue evidence="3">Young leaf</tissue>
    </source>
</reference>
<keyword evidence="1" id="KW-0520">NAD</keyword>
<accession>A0A498KG55</accession>
<evidence type="ECO:0000256" key="1">
    <source>
        <dbReference type="ARBA" id="ARBA00023027"/>
    </source>
</evidence>
<dbReference type="Pfam" id="PF01582">
    <property type="entry name" value="TIR"/>
    <property type="match status" value="1"/>
</dbReference>
<keyword evidence="4" id="KW-1185">Reference proteome</keyword>
<dbReference type="FunFam" id="3.40.50.10140:FF:000007">
    <property type="entry name" value="Disease resistance protein (TIR-NBS-LRR class)"/>
    <property type="match status" value="1"/>
</dbReference>
<name>A0A498KG55_MALDO</name>
<dbReference type="SUPFAM" id="SSF52200">
    <property type="entry name" value="Toll/Interleukin receptor TIR domain"/>
    <property type="match status" value="1"/>
</dbReference>
<evidence type="ECO:0000259" key="2">
    <source>
        <dbReference type="PROSITE" id="PS50104"/>
    </source>
</evidence>
<comment type="caution">
    <text evidence="3">The sequence shown here is derived from an EMBL/GenBank/DDBJ whole genome shotgun (WGS) entry which is preliminary data.</text>
</comment>
<protein>
    <recommendedName>
        <fullName evidence="2">TIR domain-containing protein</fullName>
    </recommendedName>
</protein>
<dbReference type="PANTHER" id="PTHR32009">
    <property type="entry name" value="TMV RESISTANCE PROTEIN N-LIKE"/>
    <property type="match status" value="1"/>
</dbReference>
<dbReference type="GO" id="GO:0007165">
    <property type="term" value="P:signal transduction"/>
    <property type="evidence" value="ECO:0007669"/>
    <property type="project" value="InterPro"/>
</dbReference>
<feature type="domain" description="TIR" evidence="2">
    <location>
        <begin position="13"/>
        <end position="160"/>
    </location>
</feature>
<organism evidence="3 4">
    <name type="scientific">Malus domestica</name>
    <name type="common">Apple</name>
    <name type="synonym">Pyrus malus</name>
    <dbReference type="NCBI Taxonomy" id="3750"/>
    <lineage>
        <taxon>Eukaryota</taxon>
        <taxon>Viridiplantae</taxon>
        <taxon>Streptophyta</taxon>
        <taxon>Embryophyta</taxon>
        <taxon>Tracheophyta</taxon>
        <taxon>Spermatophyta</taxon>
        <taxon>Magnoliopsida</taxon>
        <taxon>eudicotyledons</taxon>
        <taxon>Gunneridae</taxon>
        <taxon>Pentapetalae</taxon>
        <taxon>rosids</taxon>
        <taxon>fabids</taxon>
        <taxon>Rosales</taxon>
        <taxon>Rosaceae</taxon>
        <taxon>Amygdaloideae</taxon>
        <taxon>Maleae</taxon>
        <taxon>Malus</taxon>
    </lineage>
</organism>
<dbReference type="SMART" id="SM00255">
    <property type="entry name" value="TIR"/>
    <property type="match status" value="1"/>
</dbReference>